<keyword evidence="7" id="KW-1185">Reference proteome</keyword>
<dbReference type="Proteomes" id="UP000521872">
    <property type="component" value="Unassembled WGS sequence"/>
</dbReference>
<dbReference type="Pfam" id="PF00611">
    <property type="entry name" value="FCH"/>
    <property type="match status" value="1"/>
</dbReference>
<feature type="domain" description="FCH" evidence="5">
    <location>
        <begin position="147"/>
        <end position="232"/>
    </location>
</feature>
<protein>
    <recommendedName>
        <fullName evidence="5">FCH domain-containing protein</fullName>
    </recommendedName>
</protein>
<evidence type="ECO:0000256" key="4">
    <source>
        <dbReference type="SAM" id="MobiDB-lite"/>
    </source>
</evidence>
<dbReference type="SMART" id="SM00055">
    <property type="entry name" value="FCH"/>
    <property type="match status" value="1"/>
</dbReference>
<dbReference type="GO" id="GO:0005737">
    <property type="term" value="C:cytoplasm"/>
    <property type="evidence" value="ECO:0007669"/>
    <property type="project" value="TreeGrafter"/>
</dbReference>
<dbReference type="InterPro" id="IPR001060">
    <property type="entry name" value="FCH_dom"/>
</dbReference>
<evidence type="ECO:0000313" key="6">
    <source>
        <dbReference type="EMBL" id="KAF4620928.1"/>
    </source>
</evidence>
<name>A0A8H4R1Y4_9AGAR</name>
<reference evidence="6 7" key="1">
    <citation type="submission" date="2019-12" db="EMBL/GenBank/DDBJ databases">
        <authorList>
            <person name="Floudas D."/>
            <person name="Bentzer J."/>
            <person name="Ahren D."/>
            <person name="Johansson T."/>
            <person name="Persson P."/>
            <person name="Tunlid A."/>
        </authorList>
    </citation>
    <scope>NUCLEOTIDE SEQUENCE [LARGE SCALE GENOMIC DNA]</scope>
    <source>
        <strain evidence="6 7">CBS 102.39</strain>
    </source>
</reference>
<dbReference type="GO" id="GO:0043226">
    <property type="term" value="C:organelle"/>
    <property type="evidence" value="ECO:0007669"/>
    <property type="project" value="UniProtKB-ARBA"/>
</dbReference>
<feature type="region of interest" description="Disordered" evidence="4">
    <location>
        <begin position="412"/>
        <end position="578"/>
    </location>
</feature>
<dbReference type="GO" id="GO:0005886">
    <property type="term" value="C:plasma membrane"/>
    <property type="evidence" value="ECO:0007669"/>
    <property type="project" value="TreeGrafter"/>
</dbReference>
<organism evidence="6 7">
    <name type="scientific">Agrocybe pediades</name>
    <dbReference type="NCBI Taxonomy" id="84607"/>
    <lineage>
        <taxon>Eukaryota</taxon>
        <taxon>Fungi</taxon>
        <taxon>Dikarya</taxon>
        <taxon>Basidiomycota</taxon>
        <taxon>Agaricomycotina</taxon>
        <taxon>Agaricomycetes</taxon>
        <taxon>Agaricomycetidae</taxon>
        <taxon>Agaricales</taxon>
        <taxon>Agaricineae</taxon>
        <taxon>Strophariaceae</taxon>
        <taxon>Agrocybe</taxon>
    </lineage>
</organism>
<dbReference type="SUPFAM" id="SSF103657">
    <property type="entry name" value="BAR/IMD domain-like"/>
    <property type="match status" value="2"/>
</dbReference>
<evidence type="ECO:0000259" key="5">
    <source>
        <dbReference type="SMART" id="SM00055"/>
    </source>
</evidence>
<dbReference type="PANTHER" id="PTHR23065">
    <property type="entry name" value="PROLINE-SERINE-THREONINE PHOSPHATASE INTERACTING PROTEIN 1"/>
    <property type="match status" value="1"/>
</dbReference>
<evidence type="ECO:0000256" key="3">
    <source>
        <dbReference type="ARBA" id="ARBA00022553"/>
    </source>
</evidence>
<dbReference type="PANTHER" id="PTHR23065:SF7">
    <property type="entry name" value="NOSTRIN, ISOFORM H"/>
    <property type="match status" value="1"/>
</dbReference>
<dbReference type="InterPro" id="IPR027267">
    <property type="entry name" value="AH/BAR_dom_sf"/>
</dbReference>
<feature type="compositionally biased region" description="Basic and acidic residues" evidence="4">
    <location>
        <begin position="483"/>
        <end position="493"/>
    </location>
</feature>
<evidence type="ECO:0000313" key="7">
    <source>
        <dbReference type="Proteomes" id="UP000521872"/>
    </source>
</evidence>
<accession>A0A8H4R1Y4</accession>
<dbReference type="EMBL" id="JAACJL010000015">
    <property type="protein sequence ID" value="KAF4620928.1"/>
    <property type="molecule type" value="Genomic_DNA"/>
</dbReference>
<keyword evidence="2" id="KW-0963">Cytoplasm</keyword>
<sequence length="578" mass="64456">MTAFKSLNSKEHIPTIHHPCLRRMSDRRYELLDPKTSQGTLSFDVEQVKEIVEMDHRLRNGSSITCVPAGYSEFAASFNAYASGYQRFATYSYSDGKVSVCTDGKPVVWEHLLEEGSSKSRSKAASKGQSKEAGPSHISIIPTRLSASLRPEDLPLDPLLEHIHVAAGTTDELIAFWKERGAIEHQYASRLAKLAEKTMGQSEPSDLRNAIDGCRIEMAKQAMAHNTLAKQIAVYLESRCLKLQESQKAFFDNVFSPAMRRLRHESPTETESPREGIASEWRKEYKNIRRFLDTKRFGTALKEHRSRHSISSFGDIKPVLDLPELSYDRAKDWEELYTSCEQMEQERSGTIKDVLSAYTHALSEIQQSHDESYRMMVQTVDLFEPKEVVAAFTHTFRKQYAPQPIVVARNSLDLRPSSTDNGGKTSWRRSLSLSRPPPPPPLSLPRERTKGSGGLPPVASIPESSGSRMQEMSTSASVPTHVKPIDEGVRQEVRFLPSDSNNNAIGSYPTRPSTEASHTPSTSGGRPLSMQFPSSSLASSYNAPRRSNSVRPQGGRPQSPSASTTSSNRFRLPKLKFG</sequence>
<feature type="compositionally biased region" description="Polar residues" evidence="4">
    <location>
        <begin position="498"/>
        <end position="524"/>
    </location>
</feature>
<dbReference type="GO" id="GO:0032153">
    <property type="term" value="C:cell division site"/>
    <property type="evidence" value="ECO:0007669"/>
    <property type="project" value="TreeGrafter"/>
</dbReference>
<feature type="compositionally biased region" description="Polar residues" evidence="4">
    <location>
        <begin position="531"/>
        <end position="569"/>
    </location>
</feature>
<dbReference type="Gene3D" id="1.20.1270.60">
    <property type="entry name" value="Arfaptin homology (AH) domain/BAR domain"/>
    <property type="match status" value="2"/>
</dbReference>
<keyword evidence="3" id="KW-0597">Phosphoprotein</keyword>
<comment type="subcellular location">
    <subcellularLocation>
        <location evidence="1">Cytoplasm</location>
    </subcellularLocation>
</comment>
<feature type="compositionally biased region" description="Polar residues" evidence="4">
    <location>
        <begin position="462"/>
        <end position="478"/>
    </location>
</feature>
<comment type="caution">
    <text evidence="6">The sequence shown here is derived from an EMBL/GenBank/DDBJ whole genome shotgun (WGS) entry which is preliminary data.</text>
</comment>
<evidence type="ECO:0000256" key="1">
    <source>
        <dbReference type="ARBA" id="ARBA00004496"/>
    </source>
</evidence>
<gene>
    <name evidence="6" type="ORF">D9613_000932</name>
</gene>
<dbReference type="AlphaFoldDB" id="A0A8H4R1Y4"/>
<proteinExistence type="predicted"/>
<evidence type="ECO:0000256" key="2">
    <source>
        <dbReference type="ARBA" id="ARBA00022490"/>
    </source>
</evidence>
<dbReference type="GO" id="GO:0007010">
    <property type="term" value="P:cytoskeleton organization"/>
    <property type="evidence" value="ECO:0007669"/>
    <property type="project" value="TreeGrafter"/>
</dbReference>